<accession>A0AAV4AEU6</accession>
<protein>
    <submittedName>
        <fullName evidence="1">Uncharacterized protein</fullName>
    </submittedName>
</protein>
<organism evidence="1 2">
    <name type="scientific">Plakobranchus ocellatus</name>
    <dbReference type="NCBI Taxonomy" id="259542"/>
    <lineage>
        <taxon>Eukaryota</taxon>
        <taxon>Metazoa</taxon>
        <taxon>Spiralia</taxon>
        <taxon>Lophotrochozoa</taxon>
        <taxon>Mollusca</taxon>
        <taxon>Gastropoda</taxon>
        <taxon>Heterobranchia</taxon>
        <taxon>Euthyneura</taxon>
        <taxon>Panpulmonata</taxon>
        <taxon>Sacoglossa</taxon>
        <taxon>Placobranchoidea</taxon>
        <taxon>Plakobranchidae</taxon>
        <taxon>Plakobranchus</taxon>
    </lineage>
</organism>
<sequence length="124" mass="14655">MAFWTVVVQYIATSENSNEKTKQTITHEEAELEVMTLESDYLDDSERPHVQARPVQCKLRKREKEIFARCTNGLHFIKDKKYCNEHGISVTIKPKAYKEEDKIYRNLETQSKDKRGSEYFFSEV</sequence>
<reference evidence="1 2" key="1">
    <citation type="journal article" date="2021" name="Elife">
        <title>Chloroplast acquisition without the gene transfer in kleptoplastic sea slugs, Plakobranchus ocellatus.</title>
        <authorList>
            <person name="Maeda T."/>
            <person name="Takahashi S."/>
            <person name="Yoshida T."/>
            <person name="Shimamura S."/>
            <person name="Takaki Y."/>
            <person name="Nagai Y."/>
            <person name="Toyoda A."/>
            <person name="Suzuki Y."/>
            <person name="Arimoto A."/>
            <person name="Ishii H."/>
            <person name="Satoh N."/>
            <person name="Nishiyama T."/>
            <person name="Hasebe M."/>
            <person name="Maruyama T."/>
            <person name="Minagawa J."/>
            <person name="Obokata J."/>
            <person name="Shigenobu S."/>
        </authorList>
    </citation>
    <scope>NUCLEOTIDE SEQUENCE [LARGE SCALE GENOMIC DNA]</scope>
</reference>
<dbReference type="EMBL" id="BLXT01003746">
    <property type="protein sequence ID" value="GFO05083.1"/>
    <property type="molecule type" value="Genomic_DNA"/>
</dbReference>
<dbReference type="Proteomes" id="UP000735302">
    <property type="component" value="Unassembled WGS sequence"/>
</dbReference>
<evidence type="ECO:0000313" key="1">
    <source>
        <dbReference type="EMBL" id="GFO05083.1"/>
    </source>
</evidence>
<gene>
    <name evidence="1" type="ORF">PoB_003158800</name>
</gene>
<evidence type="ECO:0000313" key="2">
    <source>
        <dbReference type="Proteomes" id="UP000735302"/>
    </source>
</evidence>
<keyword evidence="2" id="KW-1185">Reference proteome</keyword>
<name>A0AAV4AEU6_9GAST</name>
<comment type="caution">
    <text evidence="1">The sequence shown here is derived from an EMBL/GenBank/DDBJ whole genome shotgun (WGS) entry which is preliminary data.</text>
</comment>
<dbReference type="AlphaFoldDB" id="A0AAV4AEU6"/>
<proteinExistence type="predicted"/>